<gene>
    <name evidence="1" type="ORF">MNBD_NITROSPINAE02-1474</name>
</gene>
<dbReference type="EMBL" id="UOGE01000073">
    <property type="protein sequence ID" value="VAX22149.1"/>
    <property type="molecule type" value="Genomic_DNA"/>
</dbReference>
<protein>
    <submittedName>
        <fullName evidence="1">Uncharacterized protein</fullName>
    </submittedName>
</protein>
<feature type="non-terminal residue" evidence="1">
    <location>
        <position position="23"/>
    </location>
</feature>
<reference evidence="1" key="1">
    <citation type="submission" date="2018-06" db="EMBL/GenBank/DDBJ databases">
        <authorList>
            <person name="Zhirakovskaya E."/>
        </authorList>
    </citation>
    <scope>NUCLEOTIDE SEQUENCE</scope>
</reference>
<proteinExistence type="predicted"/>
<accession>A0A3B1BW36</accession>
<evidence type="ECO:0000313" key="1">
    <source>
        <dbReference type="EMBL" id="VAX22149.1"/>
    </source>
</evidence>
<name>A0A3B1BW36_9ZZZZ</name>
<dbReference type="AlphaFoldDB" id="A0A3B1BW36"/>
<sequence>MKIVGIDLAWQSEVNTTALAIGE</sequence>
<organism evidence="1">
    <name type="scientific">hydrothermal vent metagenome</name>
    <dbReference type="NCBI Taxonomy" id="652676"/>
    <lineage>
        <taxon>unclassified sequences</taxon>
        <taxon>metagenomes</taxon>
        <taxon>ecological metagenomes</taxon>
    </lineage>
</organism>